<dbReference type="Proteomes" id="UP001356428">
    <property type="component" value="Chromosome"/>
</dbReference>
<keyword evidence="1" id="KW-0812">Transmembrane</keyword>
<accession>A0ABZ1F041</accession>
<sequence>MQRLLHAAAATAALIGVAVLLFTLTALLPARWEESPLVGAVAGGLLALAGMAWFRFLWGMFLAPDRKTGSRT</sequence>
<name>A0ABZ1F041_9ACTN</name>
<dbReference type="RefSeq" id="WP_326704052.1">
    <property type="nucleotide sequence ID" value="NZ_CP108861.1"/>
</dbReference>
<keyword evidence="3" id="KW-1185">Reference proteome</keyword>
<keyword evidence="1" id="KW-1133">Transmembrane helix</keyword>
<feature type="transmembrane region" description="Helical" evidence="1">
    <location>
        <begin position="37"/>
        <end position="58"/>
    </location>
</feature>
<organism evidence="2 3">
    <name type="scientific">Streptomyces cyaneofuscatus</name>
    <dbReference type="NCBI Taxonomy" id="66883"/>
    <lineage>
        <taxon>Bacteria</taxon>
        <taxon>Bacillati</taxon>
        <taxon>Actinomycetota</taxon>
        <taxon>Actinomycetes</taxon>
        <taxon>Kitasatosporales</taxon>
        <taxon>Streptomycetaceae</taxon>
        <taxon>Streptomyces</taxon>
    </lineage>
</organism>
<evidence type="ECO:0000256" key="1">
    <source>
        <dbReference type="SAM" id="Phobius"/>
    </source>
</evidence>
<gene>
    <name evidence="2" type="ORF">OG849_22055</name>
</gene>
<protein>
    <submittedName>
        <fullName evidence="2">Uncharacterized protein</fullName>
    </submittedName>
</protein>
<proteinExistence type="predicted"/>
<reference evidence="2 3" key="1">
    <citation type="submission" date="2022-10" db="EMBL/GenBank/DDBJ databases">
        <title>The complete genomes of actinobacterial strains from the NBC collection.</title>
        <authorList>
            <person name="Joergensen T.S."/>
            <person name="Alvarez Arevalo M."/>
            <person name="Sterndorff E.B."/>
            <person name="Faurdal D."/>
            <person name="Vuksanovic O."/>
            <person name="Mourched A.-S."/>
            <person name="Charusanti P."/>
            <person name="Shaw S."/>
            <person name="Blin K."/>
            <person name="Weber T."/>
        </authorList>
    </citation>
    <scope>NUCLEOTIDE SEQUENCE [LARGE SCALE GENOMIC DNA]</scope>
    <source>
        <strain evidence="2 3">NBC 01792</strain>
    </source>
</reference>
<evidence type="ECO:0000313" key="2">
    <source>
        <dbReference type="EMBL" id="WSB09723.1"/>
    </source>
</evidence>
<keyword evidence="1" id="KW-0472">Membrane</keyword>
<evidence type="ECO:0000313" key="3">
    <source>
        <dbReference type="Proteomes" id="UP001356428"/>
    </source>
</evidence>
<dbReference type="EMBL" id="CP109083">
    <property type="protein sequence ID" value="WSB09723.1"/>
    <property type="molecule type" value="Genomic_DNA"/>
</dbReference>